<gene>
    <name evidence="11" type="ORF">TH6_19505</name>
</gene>
<comment type="caution">
    <text evidence="11">The sequence shown here is derived from an EMBL/GenBank/DDBJ whole genome shotgun (WGS) entry which is preliminary data.</text>
</comment>
<keyword evidence="6" id="KW-0663">Pyridoxal phosphate</keyword>
<dbReference type="NCBIfam" id="TIGR01140">
    <property type="entry name" value="L_thr_O3P_dcar"/>
    <property type="match status" value="1"/>
</dbReference>
<dbReference type="PANTHER" id="PTHR42885:SF1">
    <property type="entry name" value="THREONINE-PHOSPHATE DECARBOXYLASE"/>
    <property type="match status" value="1"/>
</dbReference>
<dbReference type="PANTHER" id="PTHR42885">
    <property type="entry name" value="HISTIDINOL-PHOSPHATE AMINOTRANSFERASE-RELATED"/>
    <property type="match status" value="1"/>
</dbReference>
<dbReference type="Gene3D" id="3.90.1150.10">
    <property type="entry name" value="Aspartate Aminotransferase, domain 1"/>
    <property type="match status" value="1"/>
</dbReference>
<evidence type="ECO:0000256" key="4">
    <source>
        <dbReference type="ARBA" id="ARBA00012285"/>
    </source>
</evidence>
<organism evidence="11 12">
    <name type="scientific">Thalassospira profundimaris</name>
    <dbReference type="NCBI Taxonomy" id="502049"/>
    <lineage>
        <taxon>Bacteria</taxon>
        <taxon>Pseudomonadati</taxon>
        <taxon>Pseudomonadota</taxon>
        <taxon>Alphaproteobacteria</taxon>
        <taxon>Rhodospirillales</taxon>
        <taxon>Thalassospiraceae</taxon>
        <taxon>Thalassospira</taxon>
    </lineage>
</organism>
<keyword evidence="5" id="KW-0169">Cobalamin biosynthesis</keyword>
<dbReference type="EC" id="4.1.1.81" evidence="4"/>
<comment type="catalytic activity">
    <reaction evidence="9">
        <text>O-phospho-L-threonine + H(+) = (R)-1-aminopropan-2-yl phosphate + CO2</text>
        <dbReference type="Rhea" id="RHEA:11492"/>
        <dbReference type="ChEBI" id="CHEBI:15378"/>
        <dbReference type="ChEBI" id="CHEBI:16526"/>
        <dbReference type="ChEBI" id="CHEBI:58563"/>
        <dbReference type="ChEBI" id="CHEBI:58675"/>
        <dbReference type="EC" id="4.1.1.81"/>
    </reaction>
</comment>
<dbReference type="PROSITE" id="PS00105">
    <property type="entry name" value="AA_TRANSFER_CLASS_1"/>
    <property type="match status" value="1"/>
</dbReference>
<dbReference type="InterPro" id="IPR005860">
    <property type="entry name" value="CobD"/>
</dbReference>
<dbReference type="UniPathway" id="UPA00148"/>
<dbReference type="InterPro" id="IPR015424">
    <property type="entry name" value="PyrdxlP-dep_Trfase"/>
</dbReference>
<dbReference type="RefSeq" id="WP_062957970.1">
    <property type="nucleotide sequence ID" value="NZ_JPWB01000011.1"/>
</dbReference>
<dbReference type="Pfam" id="PF00155">
    <property type="entry name" value="Aminotran_1_2"/>
    <property type="match status" value="1"/>
</dbReference>
<dbReference type="InterPro" id="IPR004839">
    <property type="entry name" value="Aminotransferase_I/II_large"/>
</dbReference>
<evidence type="ECO:0000256" key="3">
    <source>
        <dbReference type="ARBA" id="ARBA00004953"/>
    </source>
</evidence>
<comment type="cofactor">
    <cofactor evidence="1">
        <name>pyridoxal 5'-phosphate</name>
        <dbReference type="ChEBI" id="CHEBI:597326"/>
    </cofactor>
</comment>
<evidence type="ECO:0000256" key="6">
    <source>
        <dbReference type="ARBA" id="ARBA00022898"/>
    </source>
</evidence>
<dbReference type="GO" id="GO:0009236">
    <property type="term" value="P:cobalamin biosynthetic process"/>
    <property type="evidence" value="ECO:0007669"/>
    <property type="project" value="UniProtKB-UniPathway"/>
</dbReference>
<dbReference type="GO" id="GO:0048472">
    <property type="term" value="F:threonine-phosphate decarboxylase activity"/>
    <property type="evidence" value="ECO:0007669"/>
    <property type="project" value="UniProtKB-EC"/>
</dbReference>
<evidence type="ECO:0000313" key="12">
    <source>
        <dbReference type="Proteomes" id="UP000253061"/>
    </source>
</evidence>
<dbReference type="InterPro" id="IPR015422">
    <property type="entry name" value="PyrdxlP-dep_Trfase_small"/>
</dbReference>
<keyword evidence="7" id="KW-0456">Lyase</keyword>
<dbReference type="InterPro" id="IPR004838">
    <property type="entry name" value="NHTrfase_class1_PyrdxlP-BS"/>
</dbReference>
<sequence>MTDDQTQSRHHTPINHGGAIDTAAKRYNIPAKNWLDLSTGINPVSYPPGNVDLAHWQRLPLSAELDALKQAAKAYYQTPTTKHIVCAPGTQALIQSIPFWLKDQMVSTVETRVHVMGPTYGEHERCWLRAGYQIDCHQTRPQDRYETAKAILGTAKAGTVIILVNPNNPDGAMFASADIVALGSLANARGCWLVVDEAFMDCTPDQSVCADIDQLPTTIVLRSFGKFFGLAGARLGCAVMNSDLASDLESRIGPWAIPGPTIVVGTNAFLDTHWQKETRTRLASDALRLDQMVIGNSKLVLSGGTDLFRYYDGAACGALADHLAQRGILVRLFDHDVNKVRFGLPGTPSDWKRLEDAMASWV</sequence>
<dbReference type="SUPFAM" id="SSF53383">
    <property type="entry name" value="PLP-dependent transferases"/>
    <property type="match status" value="1"/>
</dbReference>
<dbReference type="EMBL" id="JPWB01000011">
    <property type="protein sequence ID" value="RCK19415.1"/>
    <property type="molecule type" value="Genomic_DNA"/>
</dbReference>
<evidence type="ECO:0000256" key="2">
    <source>
        <dbReference type="ARBA" id="ARBA00003444"/>
    </source>
</evidence>
<dbReference type="AlphaFoldDB" id="A0A367V2K3"/>
<evidence type="ECO:0000256" key="1">
    <source>
        <dbReference type="ARBA" id="ARBA00001933"/>
    </source>
</evidence>
<protein>
    <recommendedName>
        <fullName evidence="4">threonine-phosphate decarboxylase</fullName>
        <ecNumber evidence="4">4.1.1.81</ecNumber>
    </recommendedName>
    <alternativeName>
        <fullName evidence="8">L-threonine-O-3-phosphate decarboxylase</fullName>
    </alternativeName>
</protein>
<dbReference type="GO" id="GO:0030170">
    <property type="term" value="F:pyridoxal phosphate binding"/>
    <property type="evidence" value="ECO:0007669"/>
    <property type="project" value="InterPro"/>
</dbReference>
<feature type="domain" description="Aminotransferase class I/classII large" evidence="10">
    <location>
        <begin position="65"/>
        <end position="330"/>
    </location>
</feature>
<dbReference type="CDD" id="cd00609">
    <property type="entry name" value="AAT_like"/>
    <property type="match status" value="1"/>
</dbReference>
<evidence type="ECO:0000256" key="8">
    <source>
        <dbReference type="ARBA" id="ARBA00029996"/>
    </source>
</evidence>
<reference evidence="11 12" key="1">
    <citation type="submission" date="2014-07" db="EMBL/GenBank/DDBJ databases">
        <title>Draft genome sequence of Thalassospira profundimaris R8-17.</title>
        <authorList>
            <person name="Lai Q."/>
            <person name="Shao Z."/>
        </authorList>
    </citation>
    <scope>NUCLEOTIDE SEQUENCE [LARGE SCALE GENOMIC DNA]</scope>
    <source>
        <strain evidence="11 12">R8-17</strain>
    </source>
</reference>
<dbReference type="InterPro" id="IPR015421">
    <property type="entry name" value="PyrdxlP-dep_Trfase_major"/>
</dbReference>
<evidence type="ECO:0000256" key="9">
    <source>
        <dbReference type="ARBA" id="ARBA00048531"/>
    </source>
</evidence>
<dbReference type="Proteomes" id="UP000253061">
    <property type="component" value="Unassembled WGS sequence"/>
</dbReference>
<comment type="pathway">
    <text evidence="3">Cofactor biosynthesis; adenosylcobalamin biosynthesis.</text>
</comment>
<name>A0A367V2K3_9PROT</name>
<evidence type="ECO:0000256" key="7">
    <source>
        <dbReference type="ARBA" id="ARBA00023239"/>
    </source>
</evidence>
<accession>A0A367V2K3</accession>
<evidence type="ECO:0000256" key="5">
    <source>
        <dbReference type="ARBA" id="ARBA00022573"/>
    </source>
</evidence>
<evidence type="ECO:0000313" key="11">
    <source>
        <dbReference type="EMBL" id="RCK19415.1"/>
    </source>
</evidence>
<comment type="function">
    <text evidence="2">Decarboxylates L-threonine-O-3-phosphate to yield (R)-1-amino-2-propanol O-2-phosphate, the precursor for the linkage between the nucleotide loop and the corrin ring in cobalamin.</text>
</comment>
<dbReference type="Gene3D" id="3.40.640.10">
    <property type="entry name" value="Type I PLP-dependent aspartate aminotransferase-like (Major domain)"/>
    <property type="match status" value="1"/>
</dbReference>
<proteinExistence type="predicted"/>
<evidence type="ECO:0000259" key="10">
    <source>
        <dbReference type="Pfam" id="PF00155"/>
    </source>
</evidence>